<evidence type="ECO:0000313" key="2">
    <source>
        <dbReference type="EMBL" id="RNA33971.1"/>
    </source>
</evidence>
<evidence type="ECO:0000259" key="1">
    <source>
        <dbReference type="PROSITE" id="PS50835"/>
    </source>
</evidence>
<dbReference type="InterPro" id="IPR013151">
    <property type="entry name" value="Immunoglobulin_dom"/>
</dbReference>
<dbReference type="STRING" id="10195.A0A3M7SDV8"/>
<dbReference type="InterPro" id="IPR003598">
    <property type="entry name" value="Ig_sub2"/>
</dbReference>
<keyword evidence="3" id="KW-1185">Reference proteome</keyword>
<dbReference type="Gene3D" id="2.60.40.10">
    <property type="entry name" value="Immunoglobulins"/>
    <property type="match status" value="2"/>
</dbReference>
<dbReference type="PANTHER" id="PTHR46013">
    <property type="entry name" value="VASCULAR CELL ADHESION MOLECULE 1"/>
    <property type="match status" value="1"/>
</dbReference>
<dbReference type="OrthoDB" id="9998697at2759"/>
<proteinExistence type="predicted"/>
<dbReference type="EMBL" id="REGN01001547">
    <property type="protein sequence ID" value="RNA33971.1"/>
    <property type="molecule type" value="Genomic_DNA"/>
</dbReference>
<dbReference type="SMART" id="SM00409">
    <property type="entry name" value="IG"/>
    <property type="match status" value="2"/>
</dbReference>
<dbReference type="SUPFAM" id="SSF48726">
    <property type="entry name" value="Immunoglobulin"/>
    <property type="match status" value="2"/>
</dbReference>
<feature type="domain" description="Ig-like" evidence="1">
    <location>
        <begin position="49"/>
        <end position="126"/>
    </location>
</feature>
<evidence type="ECO:0000313" key="3">
    <source>
        <dbReference type="Proteomes" id="UP000276133"/>
    </source>
</evidence>
<dbReference type="InterPro" id="IPR036179">
    <property type="entry name" value="Ig-like_dom_sf"/>
</dbReference>
<protein>
    <recommendedName>
        <fullName evidence="1">Ig-like domain-containing protein</fullName>
    </recommendedName>
</protein>
<sequence length="414" mass="47779">MDKIVSDSFKLELENLQAKDSGVFKCILNSGLIKSTIEFEILIFEEKKPELFFNFIENDVRPFGEVLVICESRNLPFNAITTWNKIDRTKSSVSSIKGNRLSIRKLNKYDLNNYECFSESTTVKLIKNLELDAVEYFKESEYFYNITRNLAIHLIKNMTELKIGGKVTLKCTQEESDFEKKVWLVNTAENSGKFKILNDMLVIDQFSLEDYGTYSCLFIDIYGQKKIDFIIDENLIPIISQTMSTEFRYLNAFDLDADKDLNISLSFSGGLSDGYLRITCESNYFNENVKWSKTHGNFTDTNANIYENVLHIEPLELKDADLYTCSVTSPLGLVKKSTVAVTYDFQMKNINQDERKNETKIVEIFKFGNENLGSSLEIKCVSKILQRTTVFKDNVKKNVTKLRIYVIEEIAQKH</sequence>
<name>A0A3M7SDV8_BRAPC</name>
<accession>A0A3M7SDV8</accession>
<dbReference type="InterPro" id="IPR003599">
    <property type="entry name" value="Ig_sub"/>
</dbReference>
<dbReference type="Pfam" id="PF00047">
    <property type="entry name" value="ig"/>
    <property type="match status" value="1"/>
</dbReference>
<dbReference type="AlphaFoldDB" id="A0A3M7SDV8"/>
<feature type="domain" description="Ig-like" evidence="1">
    <location>
        <begin position="164"/>
        <end position="216"/>
    </location>
</feature>
<dbReference type="Proteomes" id="UP000276133">
    <property type="component" value="Unassembled WGS sequence"/>
</dbReference>
<feature type="domain" description="Ig-like" evidence="1">
    <location>
        <begin position="237"/>
        <end position="342"/>
    </location>
</feature>
<dbReference type="PROSITE" id="PS50835">
    <property type="entry name" value="IG_LIKE"/>
    <property type="match status" value="3"/>
</dbReference>
<dbReference type="InterPro" id="IPR013783">
    <property type="entry name" value="Ig-like_fold"/>
</dbReference>
<dbReference type="PANTHER" id="PTHR46013:SF4">
    <property type="entry name" value="B-CELL RECEPTOR CD22-RELATED"/>
    <property type="match status" value="1"/>
</dbReference>
<comment type="caution">
    <text evidence="2">The sequence shown here is derived from an EMBL/GenBank/DDBJ whole genome shotgun (WGS) entry which is preliminary data.</text>
</comment>
<dbReference type="SMART" id="SM00408">
    <property type="entry name" value="IGc2"/>
    <property type="match status" value="2"/>
</dbReference>
<gene>
    <name evidence="2" type="ORF">BpHYR1_035155</name>
</gene>
<reference evidence="2 3" key="1">
    <citation type="journal article" date="2018" name="Sci. Rep.">
        <title>Genomic signatures of local adaptation to the degree of environmental predictability in rotifers.</title>
        <authorList>
            <person name="Franch-Gras L."/>
            <person name="Hahn C."/>
            <person name="Garcia-Roger E.M."/>
            <person name="Carmona M.J."/>
            <person name="Serra M."/>
            <person name="Gomez A."/>
        </authorList>
    </citation>
    <scope>NUCLEOTIDE SEQUENCE [LARGE SCALE GENOMIC DNA]</scope>
    <source>
        <strain evidence="2">HYR1</strain>
    </source>
</reference>
<dbReference type="InterPro" id="IPR007110">
    <property type="entry name" value="Ig-like_dom"/>
</dbReference>
<organism evidence="2 3">
    <name type="scientific">Brachionus plicatilis</name>
    <name type="common">Marine rotifer</name>
    <name type="synonym">Brachionus muelleri</name>
    <dbReference type="NCBI Taxonomy" id="10195"/>
    <lineage>
        <taxon>Eukaryota</taxon>
        <taxon>Metazoa</taxon>
        <taxon>Spiralia</taxon>
        <taxon>Gnathifera</taxon>
        <taxon>Rotifera</taxon>
        <taxon>Eurotatoria</taxon>
        <taxon>Monogononta</taxon>
        <taxon>Pseudotrocha</taxon>
        <taxon>Ploima</taxon>
        <taxon>Brachionidae</taxon>
        <taxon>Brachionus</taxon>
    </lineage>
</organism>